<feature type="transmembrane region" description="Helical" evidence="1">
    <location>
        <begin position="96"/>
        <end position="118"/>
    </location>
</feature>
<gene>
    <name evidence="2" type="ORF">AGOR_G00093410</name>
</gene>
<keyword evidence="3" id="KW-1185">Reference proteome</keyword>
<sequence length="152" mass="16645">MYEDAYKVSNDEGSCSCPDLTTTVPITSPIGTNASVQTKGTTVTTNIPSQPTATTNILTHPTTITMLMTKITSSADLEHKSPVSLDSSSNKSEKTFSAIAVLCVVIVVLICIVLLLYLKNRQLRKRLTHLDQQEKGKQDEIKDQEILLQVTH</sequence>
<keyword evidence="1" id="KW-1133">Transmembrane helix</keyword>
<organism evidence="2 3">
    <name type="scientific">Albula goreensis</name>
    <dbReference type="NCBI Taxonomy" id="1534307"/>
    <lineage>
        <taxon>Eukaryota</taxon>
        <taxon>Metazoa</taxon>
        <taxon>Chordata</taxon>
        <taxon>Craniata</taxon>
        <taxon>Vertebrata</taxon>
        <taxon>Euteleostomi</taxon>
        <taxon>Actinopterygii</taxon>
        <taxon>Neopterygii</taxon>
        <taxon>Teleostei</taxon>
        <taxon>Albuliformes</taxon>
        <taxon>Albulidae</taxon>
        <taxon>Albula</taxon>
    </lineage>
</organism>
<evidence type="ECO:0000313" key="3">
    <source>
        <dbReference type="Proteomes" id="UP000829720"/>
    </source>
</evidence>
<evidence type="ECO:0000256" key="1">
    <source>
        <dbReference type="SAM" id="Phobius"/>
    </source>
</evidence>
<reference evidence="2" key="1">
    <citation type="submission" date="2021-01" db="EMBL/GenBank/DDBJ databases">
        <authorList>
            <person name="Zahm M."/>
            <person name="Roques C."/>
            <person name="Cabau C."/>
            <person name="Klopp C."/>
            <person name="Donnadieu C."/>
            <person name="Jouanno E."/>
            <person name="Lampietro C."/>
            <person name="Louis A."/>
            <person name="Herpin A."/>
            <person name="Echchiki A."/>
            <person name="Berthelot C."/>
            <person name="Parey E."/>
            <person name="Roest-Crollius H."/>
            <person name="Braasch I."/>
            <person name="Postlethwait J."/>
            <person name="Bobe J."/>
            <person name="Montfort J."/>
            <person name="Bouchez O."/>
            <person name="Begum T."/>
            <person name="Mejri S."/>
            <person name="Adams A."/>
            <person name="Chen W.-J."/>
            <person name="Guiguen Y."/>
        </authorList>
    </citation>
    <scope>NUCLEOTIDE SEQUENCE</scope>
    <source>
        <tissue evidence="2">Blood</tissue>
    </source>
</reference>
<proteinExistence type="predicted"/>
<name>A0A8T3DKC7_9TELE</name>
<dbReference type="EMBL" id="JAERUA010000008">
    <property type="protein sequence ID" value="KAI1896304.1"/>
    <property type="molecule type" value="Genomic_DNA"/>
</dbReference>
<keyword evidence="1" id="KW-0472">Membrane</keyword>
<evidence type="ECO:0000313" key="2">
    <source>
        <dbReference type="EMBL" id="KAI1896304.1"/>
    </source>
</evidence>
<dbReference type="Proteomes" id="UP000829720">
    <property type="component" value="Unassembled WGS sequence"/>
</dbReference>
<comment type="caution">
    <text evidence="2">The sequence shown here is derived from an EMBL/GenBank/DDBJ whole genome shotgun (WGS) entry which is preliminary data.</text>
</comment>
<dbReference type="AlphaFoldDB" id="A0A8T3DKC7"/>
<keyword evidence="1" id="KW-0812">Transmembrane</keyword>
<protein>
    <submittedName>
        <fullName evidence="2">Uncharacterized protein</fullName>
    </submittedName>
</protein>
<accession>A0A8T3DKC7</accession>